<dbReference type="GO" id="GO:0016757">
    <property type="term" value="F:glycosyltransferase activity"/>
    <property type="evidence" value="ECO:0007669"/>
    <property type="project" value="UniProtKB-KW"/>
</dbReference>
<dbReference type="Pfam" id="PF13692">
    <property type="entry name" value="Glyco_trans_1_4"/>
    <property type="match status" value="1"/>
</dbReference>
<evidence type="ECO:0000256" key="1">
    <source>
        <dbReference type="ARBA" id="ARBA00022676"/>
    </source>
</evidence>
<dbReference type="Proteomes" id="UP000586095">
    <property type="component" value="Unassembled WGS sequence"/>
</dbReference>
<evidence type="ECO:0000313" key="3">
    <source>
        <dbReference type="EMBL" id="NYD27945.1"/>
    </source>
</evidence>
<dbReference type="PANTHER" id="PTHR12526">
    <property type="entry name" value="GLYCOSYLTRANSFERASE"/>
    <property type="match status" value="1"/>
</dbReference>
<dbReference type="SUPFAM" id="SSF53756">
    <property type="entry name" value="UDP-Glycosyltransferase/glycogen phosphorylase"/>
    <property type="match status" value="1"/>
</dbReference>
<protein>
    <submittedName>
        <fullName evidence="3">Glycosyltransferase involved in cell wall biosynthesis</fullName>
    </submittedName>
</protein>
<dbReference type="EMBL" id="JACCBD010000001">
    <property type="protein sequence ID" value="NYD27945.1"/>
    <property type="molecule type" value="Genomic_DNA"/>
</dbReference>
<comment type="caution">
    <text evidence="3">The sequence shown here is derived from an EMBL/GenBank/DDBJ whole genome shotgun (WGS) entry which is preliminary data.</text>
</comment>
<dbReference type="PANTHER" id="PTHR12526:SF510">
    <property type="entry name" value="D-INOSITOL 3-PHOSPHATE GLYCOSYLTRANSFERASE"/>
    <property type="match status" value="1"/>
</dbReference>
<evidence type="ECO:0000256" key="2">
    <source>
        <dbReference type="ARBA" id="ARBA00022679"/>
    </source>
</evidence>
<accession>A0A852R975</accession>
<name>A0A852R975_9MICO</name>
<keyword evidence="1" id="KW-0328">Glycosyltransferase</keyword>
<organism evidence="3 4">
    <name type="scientific">Leucobacter aridicollis</name>
    <dbReference type="NCBI Taxonomy" id="283878"/>
    <lineage>
        <taxon>Bacteria</taxon>
        <taxon>Bacillati</taxon>
        <taxon>Actinomycetota</taxon>
        <taxon>Actinomycetes</taxon>
        <taxon>Micrococcales</taxon>
        <taxon>Microbacteriaceae</taxon>
        <taxon>Leucobacter</taxon>
    </lineage>
</organism>
<dbReference type="Gene3D" id="3.40.50.2000">
    <property type="entry name" value="Glycogen Phosphorylase B"/>
    <property type="match status" value="2"/>
</dbReference>
<keyword evidence="4" id="KW-1185">Reference proteome</keyword>
<reference evidence="3 4" key="1">
    <citation type="submission" date="2020-07" db="EMBL/GenBank/DDBJ databases">
        <title>Sequencing the genomes of 1000 actinobacteria strains.</title>
        <authorList>
            <person name="Klenk H.-P."/>
        </authorList>
    </citation>
    <scope>NUCLEOTIDE SEQUENCE [LARGE SCALE GENOMIC DNA]</scope>
    <source>
        <strain evidence="3 4">DSM 17380</strain>
    </source>
</reference>
<evidence type="ECO:0000313" key="4">
    <source>
        <dbReference type="Proteomes" id="UP000586095"/>
    </source>
</evidence>
<dbReference type="AlphaFoldDB" id="A0A852R975"/>
<proteinExistence type="predicted"/>
<gene>
    <name evidence="3" type="ORF">BJ960_002748</name>
</gene>
<sequence length="371" mass="39663">MQPPRQIVNAAAAGKNGSQHTLANVTGEIPTVVEPQKFRVRRFPVLRDRNGYVRGYVQYLSFDVPLFFRILFGKKRNLIIAEPPPTTGLFVRLAAAVRRTPYVYYAADIWSDAASQTGAPSWMLDVVRRIELFAWKGARLVLSVSDGVTMRLAELGVTENVATIGNGVNAREFVRGVAVGTAHAPAHPEFVYAGTASEWHGADVFVRALPRVLAERPDVVLRFIGGGSEREAIEALADDNGVSHAVRFEPVRGPAELAPVLHGAVAALASVRPGSGYDFAFPTKLYSAAVCGAPLIYAGTGPGQPFARTEVDGAPIGVAVGLEPGEVAEAMLAALQRPHDAARRSRVSSWAMHSVSLEGVAARAVAEISRL</sequence>
<keyword evidence="2 3" id="KW-0808">Transferase</keyword>